<reference evidence="2" key="1">
    <citation type="submission" date="2018-01" db="EMBL/GenBank/DDBJ databases">
        <authorList>
            <person name="Clerissi C."/>
        </authorList>
    </citation>
    <scope>NUCLEOTIDE SEQUENCE</scope>
    <source>
        <strain evidence="2">Cupriavidus taiwanensis LMG 19430</strain>
    </source>
</reference>
<accession>A0A375BDT9</accession>
<sequence>MDLLADRPDVPQDGPPDGPPAPADNRHGGMV</sequence>
<dbReference type="Proteomes" id="UP000257016">
    <property type="component" value="Unassembled WGS sequence"/>
</dbReference>
<gene>
    <name evidence="2" type="ORF">CBM2586_A11349</name>
</gene>
<dbReference type="AlphaFoldDB" id="A0A375BDT9"/>
<feature type="region of interest" description="Disordered" evidence="1">
    <location>
        <begin position="1"/>
        <end position="31"/>
    </location>
</feature>
<proteinExistence type="predicted"/>
<organism evidence="2">
    <name type="scientific">Cupriavidus taiwanensis</name>
    <dbReference type="NCBI Taxonomy" id="164546"/>
    <lineage>
        <taxon>Bacteria</taxon>
        <taxon>Pseudomonadati</taxon>
        <taxon>Pseudomonadota</taxon>
        <taxon>Betaproteobacteria</taxon>
        <taxon>Burkholderiales</taxon>
        <taxon>Burkholderiaceae</taxon>
        <taxon>Cupriavidus</taxon>
    </lineage>
</organism>
<name>A0A375BDT9_9BURK</name>
<feature type="compositionally biased region" description="Pro residues" evidence="1">
    <location>
        <begin position="13"/>
        <end position="22"/>
    </location>
</feature>
<comment type="caution">
    <text evidence="2">The sequence shown here is derived from an EMBL/GenBank/DDBJ whole genome shotgun (WGS) entry which is preliminary data.</text>
</comment>
<evidence type="ECO:0000256" key="1">
    <source>
        <dbReference type="SAM" id="MobiDB-lite"/>
    </source>
</evidence>
<dbReference type="EMBL" id="OFSN01000001">
    <property type="protein sequence ID" value="SOY41796.1"/>
    <property type="molecule type" value="Genomic_DNA"/>
</dbReference>
<protein>
    <submittedName>
        <fullName evidence="2">Uncharacterized protein</fullName>
    </submittedName>
</protein>
<evidence type="ECO:0000313" key="2">
    <source>
        <dbReference type="EMBL" id="SOY41796.1"/>
    </source>
</evidence>
<feature type="compositionally biased region" description="Basic and acidic residues" evidence="1">
    <location>
        <begin position="1"/>
        <end position="10"/>
    </location>
</feature>